<dbReference type="PRINTS" id="PR00344">
    <property type="entry name" value="BCTRLSENSOR"/>
</dbReference>
<dbReference type="Gene3D" id="3.30.450.20">
    <property type="entry name" value="PAS domain"/>
    <property type="match status" value="1"/>
</dbReference>
<protein>
    <recommendedName>
        <fullName evidence="2">histidine kinase</fullName>
        <ecNumber evidence="2">2.7.13.3</ecNumber>
    </recommendedName>
</protein>
<dbReference type="CDD" id="cd00130">
    <property type="entry name" value="PAS"/>
    <property type="match status" value="1"/>
</dbReference>
<proteinExistence type="predicted"/>
<dbReference type="Gene3D" id="1.10.287.130">
    <property type="match status" value="1"/>
</dbReference>
<dbReference type="InterPro" id="IPR036097">
    <property type="entry name" value="HisK_dim/P_sf"/>
</dbReference>
<dbReference type="PANTHER" id="PTHR43711:SF26">
    <property type="entry name" value="SENSOR HISTIDINE KINASE RCSC"/>
    <property type="match status" value="1"/>
</dbReference>
<dbReference type="SMART" id="SM00387">
    <property type="entry name" value="HATPase_c"/>
    <property type="match status" value="1"/>
</dbReference>
<reference evidence="10" key="1">
    <citation type="journal article" date="2020" name="mSystems">
        <title>Genome- and Community-Level Interaction Insights into Carbon Utilization and Element Cycling Functions of Hydrothermarchaeota in Hydrothermal Sediment.</title>
        <authorList>
            <person name="Zhou Z."/>
            <person name="Liu Y."/>
            <person name="Xu W."/>
            <person name="Pan J."/>
            <person name="Luo Z.H."/>
            <person name="Li M."/>
        </authorList>
    </citation>
    <scope>NUCLEOTIDE SEQUENCE [LARGE SCALE GENOMIC DNA]</scope>
    <source>
        <strain evidence="10">SpSt-479</strain>
    </source>
</reference>
<dbReference type="InterPro" id="IPR000014">
    <property type="entry name" value="PAS"/>
</dbReference>
<dbReference type="FunFam" id="1.10.287.130:FF:000001">
    <property type="entry name" value="Two-component sensor histidine kinase"/>
    <property type="match status" value="1"/>
</dbReference>
<dbReference type="SUPFAM" id="SSF55874">
    <property type="entry name" value="ATPase domain of HSP90 chaperone/DNA topoisomerase II/histidine kinase"/>
    <property type="match status" value="1"/>
</dbReference>
<keyword evidence="4" id="KW-0808">Transferase</keyword>
<evidence type="ECO:0000259" key="9">
    <source>
        <dbReference type="PROSITE" id="PS50112"/>
    </source>
</evidence>
<feature type="domain" description="Histidine kinase" evidence="8">
    <location>
        <begin position="193"/>
        <end position="410"/>
    </location>
</feature>
<dbReference type="SMART" id="SM00388">
    <property type="entry name" value="HisKA"/>
    <property type="match status" value="1"/>
</dbReference>
<dbReference type="FunFam" id="3.30.565.10:FF:000006">
    <property type="entry name" value="Sensor histidine kinase WalK"/>
    <property type="match status" value="1"/>
</dbReference>
<dbReference type="InterPro" id="IPR036890">
    <property type="entry name" value="HATPase_C_sf"/>
</dbReference>
<keyword evidence="5 10" id="KW-0418">Kinase</keyword>
<comment type="caution">
    <text evidence="10">The sequence shown here is derived from an EMBL/GenBank/DDBJ whole genome shotgun (WGS) entry which is preliminary data.</text>
</comment>
<evidence type="ECO:0000256" key="4">
    <source>
        <dbReference type="ARBA" id="ARBA00022679"/>
    </source>
</evidence>
<evidence type="ECO:0000256" key="6">
    <source>
        <dbReference type="ARBA" id="ARBA00023012"/>
    </source>
</evidence>
<evidence type="ECO:0000259" key="8">
    <source>
        <dbReference type="PROSITE" id="PS50109"/>
    </source>
</evidence>
<evidence type="ECO:0000256" key="5">
    <source>
        <dbReference type="ARBA" id="ARBA00022777"/>
    </source>
</evidence>
<dbReference type="InterPro" id="IPR005467">
    <property type="entry name" value="His_kinase_dom"/>
</dbReference>
<dbReference type="PROSITE" id="PS50112">
    <property type="entry name" value="PAS"/>
    <property type="match status" value="1"/>
</dbReference>
<accession>A0A7V2ZHV2</accession>
<name>A0A7V2ZHV2_9BACT</name>
<dbReference type="Gene3D" id="3.30.565.10">
    <property type="entry name" value="Histidine kinase-like ATPase, C-terminal domain"/>
    <property type="match status" value="1"/>
</dbReference>
<sequence>MQMSNILEKDKIRELLTEQFDHQTISGFGDWKELFLSFFDISQELLFILNADGYVVAVNKNGSKELDYTPTDVLGKHFTEFIDAENIAAATDSINKALKEGSSSLEVCLISKFEVRKLFLMNLRVIRNGENILGLLGSGKNISNLKKLENELKELKPKMIELERLINLERSRLLQQKSVVEELNKLKNEFMSNISHELRTPLASIVGFSETIASDPNMPDEMKIEFNYIILNEGKRLARLINEVLELSRMETGKLVLSKSKIDIVRTLRKVIDEFVTQAVEKNITLSVELPHDELLIDADDERLSMALRAVINNAIKFTREFGRVKIILNNLFREVEIIVADTGIGIPQEQLPNIFQKFHKASRPIEEAEGVGVGLVFVKQIVDLHKGLINIQSEENKGTTVIIRLLKNIKDKN</sequence>
<dbReference type="NCBIfam" id="TIGR00229">
    <property type="entry name" value="sensory_box"/>
    <property type="match status" value="1"/>
</dbReference>
<comment type="catalytic activity">
    <reaction evidence="1">
        <text>ATP + protein L-histidine = ADP + protein N-phospho-L-histidine.</text>
        <dbReference type="EC" id="2.7.13.3"/>
    </reaction>
</comment>
<dbReference type="CDD" id="cd00082">
    <property type="entry name" value="HisKA"/>
    <property type="match status" value="1"/>
</dbReference>
<dbReference type="InterPro" id="IPR050736">
    <property type="entry name" value="Sensor_HK_Regulatory"/>
</dbReference>
<keyword evidence="7" id="KW-0472">Membrane</keyword>
<evidence type="ECO:0000256" key="3">
    <source>
        <dbReference type="ARBA" id="ARBA00022553"/>
    </source>
</evidence>
<dbReference type="EC" id="2.7.13.3" evidence="2"/>
<dbReference type="PANTHER" id="PTHR43711">
    <property type="entry name" value="TWO-COMPONENT HISTIDINE KINASE"/>
    <property type="match status" value="1"/>
</dbReference>
<dbReference type="InterPro" id="IPR003594">
    <property type="entry name" value="HATPase_dom"/>
</dbReference>
<dbReference type="PROSITE" id="PS50109">
    <property type="entry name" value="HIS_KIN"/>
    <property type="match status" value="1"/>
</dbReference>
<organism evidence="10">
    <name type="scientific">Ignavibacterium album</name>
    <dbReference type="NCBI Taxonomy" id="591197"/>
    <lineage>
        <taxon>Bacteria</taxon>
        <taxon>Pseudomonadati</taxon>
        <taxon>Ignavibacteriota</taxon>
        <taxon>Ignavibacteria</taxon>
        <taxon>Ignavibacteriales</taxon>
        <taxon>Ignavibacteriaceae</taxon>
        <taxon>Ignavibacterium</taxon>
    </lineage>
</organism>
<evidence type="ECO:0000256" key="7">
    <source>
        <dbReference type="ARBA" id="ARBA00023136"/>
    </source>
</evidence>
<dbReference type="SUPFAM" id="SSF55785">
    <property type="entry name" value="PYP-like sensor domain (PAS domain)"/>
    <property type="match status" value="1"/>
</dbReference>
<feature type="domain" description="PAS" evidence="9">
    <location>
        <begin position="46"/>
        <end position="101"/>
    </location>
</feature>
<dbReference type="SUPFAM" id="SSF47384">
    <property type="entry name" value="Homodimeric domain of signal transducing histidine kinase"/>
    <property type="match status" value="1"/>
</dbReference>
<dbReference type="AlphaFoldDB" id="A0A7V2ZHV2"/>
<dbReference type="InterPro" id="IPR003661">
    <property type="entry name" value="HisK_dim/P_dom"/>
</dbReference>
<evidence type="ECO:0000256" key="2">
    <source>
        <dbReference type="ARBA" id="ARBA00012438"/>
    </source>
</evidence>
<dbReference type="Pfam" id="PF00512">
    <property type="entry name" value="HisKA"/>
    <property type="match status" value="1"/>
</dbReference>
<dbReference type="Pfam" id="PF13426">
    <property type="entry name" value="PAS_9"/>
    <property type="match status" value="1"/>
</dbReference>
<dbReference type="SMART" id="SM00091">
    <property type="entry name" value="PAS"/>
    <property type="match status" value="1"/>
</dbReference>
<dbReference type="Pfam" id="PF02518">
    <property type="entry name" value="HATPase_c"/>
    <property type="match status" value="1"/>
</dbReference>
<keyword evidence="6" id="KW-0902">Two-component regulatory system</keyword>
<dbReference type="InterPro" id="IPR004358">
    <property type="entry name" value="Sig_transdc_His_kin-like_C"/>
</dbReference>
<evidence type="ECO:0000313" key="10">
    <source>
        <dbReference type="EMBL" id="HFI90128.1"/>
    </source>
</evidence>
<dbReference type="CDD" id="cd00075">
    <property type="entry name" value="HATPase"/>
    <property type="match status" value="1"/>
</dbReference>
<dbReference type="GO" id="GO:0000155">
    <property type="term" value="F:phosphorelay sensor kinase activity"/>
    <property type="evidence" value="ECO:0007669"/>
    <property type="project" value="InterPro"/>
</dbReference>
<evidence type="ECO:0000256" key="1">
    <source>
        <dbReference type="ARBA" id="ARBA00000085"/>
    </source>
</evidence>
<gene>
    <name evidence="10" type="ORF">ENS31_01205</name>
</gene>
<dbReference type="EMBL" id="DSUJ01000002">
    <property type="protein sequence ID" value="HFI90128.1"/>
    <property type="molecule type" value="Genomic_DNA"/>
</dbReference>
<keyword evidence="3" id="KW-0597">Phosphoprotein</keyword>
<dbReference type="InterPro" id="IPR035965">
    <property type="entry name" value="PAS-like_dom_sf"/>
</dbReference>